<evidence type="ECO:0000313" key="3">
    <source>
        <dbReference type="Proteomes" id="UP000030012"/>
    </source>
</evidence>
<accession>A0A0A0I602</accession>
<dbReference type="GO" id="GO:0030288">
    <property type="term" value="C:outer membrane-bounded periplasmic space"/>
    <property type="evidence" value="ECO:0007669"/>
    <property type="project" value="TreeGrafter"/>
</dbReference>
<organism evidence="2 3">
    <name type="scientific">Clostridium novyi A str. 4552</name>
    <dbReference type="NCBI Taxonomy" id="1444289"/>
    <lineage>
        <taxon>Bacteria</taxon>
        <taxon>Bacillati</taxon>
        <taxon>Bacillota</taxon>
        <taxon>Clostridia</taxon>
        <taxon>Eubacteriales</taxon>
        <taxon>Clostridiaceae</taxon>
        <taxon>Clostridium</taxon>
    </lineage>
</organism>
<dbReference type="EMBL" id="JENJ01000025">
    <property type="protein sequence ID" value="KGM96247.1"/>
    <property type="molecule type" value="Genomic_DNA"/>
</dbReference>
<dbReference type="InterPro" id="IPR013486">
    <property type="entry name" value="SpoIID/LytB"/>
</dbReference>
<dbReference type="InterPro" id="IPR014225">
    <property type="entry name" value="Spore_II_D_firmicutes"/>
</dbReference>
<feature type="domain" description="Sporulation stage II protein D amidase enhancer LytB N-terminal" evidence="1">
    <location>
        <begin position="62"/>
        <end position="169"/>
    </location>
</feature>
<gene>
    <name evidence="2" type="ORF">Z968_06985</name>
</gene>
<evidence type="ECO:0000313" key="2">
    <source>
        <dbReference type="EMBL" id="KGM96247.1"/>
    </source>
</evidence>
<protein>
    <submittedName>
        <fullName evidence="2">Sporulation protein</fullName>
    </submittedName>
</protein>
<name>A0A0A0I602_CLONO</name>
<dbReference type="Proteomes" id="UP000030012">
    <property type="component" value="Unassembled WGS sequence"/>
</dbReference>
<dbReference type="InterPro" id="IPR013693">
    <property type="entry name" value="SpoIID/LytB_N"/>
</dbReference>
<dbReference type="PANTHER" id="PTHR30032">
    <property type="entry name" value="N-ACETYLMURAMOYL-L-ALANINE AMIDASE-RELATED"/>
    <property type="match status" value="1"/>
</dbReference>
<dbReference type="RefSeq" id="WP_039255103.1">
    <property type="nucleotide sequence ID" value="NZ_JENJ01000025.1"/>
</dbReference>
<dbReference type="GO" id="GO:0030435">
    <property type="term" value="P:sporulation resulting in formation of a cellular spore"/>
    <property type="evidence" value="ECO:0007669"/>
    <property type="project" value="InterPro"/>
</dbReference>
<reference evidence="2 3" key="1">
    <citation type="submission" date="2014-01" db="EMBL/GenBank/DDBJ databases">
        <title>Plasmidome dynamics in the species complex Clostridium novyi sensu lato converts strains of independent lineages into distinctly different pathogens.</title>
        <authorList>
            <person name="Skarin H."/>
            <person name="Segerman B."/>
        </authorList>
    </citation>
    <scope>NUCLEOTIDE SEQUENCE [LARGE SCALE GENOMIC DNA]</scope>
    <source>
        <strain evidence="2 3">4552</strain>
    </source>
</reference>
<comment type="caution">
    <text evidence="2">The sequence shown here is derived from an EMBL/GenBank/DDBJ whole genome shotgun (WGS) entry which is preliminary data.</text>
</comment>
<sequence>MKKIILSIVLIILFITGLSVFVVGVGSHEKNYNVSEKYIPKDESKIKPSYSNDELKMKVYITKKKTIDSIELEDYVKGVVSAEMPVEFPLEALKSQAVAARTYALAHKEIFGAGNAPKAHGGDVNDTTDFQVFMYKDDRMKMWPKSKREEFWNKITQAIEETEGEVLSYDGELVMSPYYFSTSGGKTEDAVNVFNKEIPYLKSVDSPGEEKAHKYISNNTFTCDYVANKLNNWNSKCNIRSKKLKKQINILEKSKAGTVMKIKVGEKTISGSKFRSIMGLNSSNFTMSFKGNNIIITCRGYGHGVGMSQWGSKAMASEGYNYKQILKHYYKGTDVIKLNVKK</sequence>
<dbReference type="Pfam" id="PF08486">
    <property type="entry name" value="SpoIID"/>
    <property type="match status" value="1"/>
</dbReference>
<evidence type="ECO:0000259" key="1">
    <source>
        <dbReference type="Pfam" id="PF08486"/>
    </source>
</evidence>
<dbReference type="AlphaFoldDB" id="A0A0A0I602"/>
<dbReference type="InterPro" id="IPR051922">
    <property type="entry name" value="Bact_Sporulation_Assoc"/>
</dbReference>
<proteinExistence type="predicted"/>
<dbReference type="NCBIfam" id="TIGR02870">
    <property type="entry name" value="spore_II_D"/>
    <property type="match status" value="1"/>
</dbReference>
<dbReference type="NCBIfam" id="TIGR02669">
    <property type="entry name" value="SpoIID_LytB"/>
    <property type="match status" value="1"/>
</dbReference>
<dbReference type="PANTHER" id="PTHR30032:SF4">
    <property type="entry name" value="AMIDASE ENHANCER"/>
    <property type="match status" value="1"/>
</dbReference>
<dbReference type="OrthoDB" id="9794671at2"/>